<evidence type="ECO:0000256" key="2">
    <source>
        <dbReference type="ARBA" id="ARBA00043974"/>
    </source>
</evidence>
<evidence type="ECO:0000313" key="3">
    <source>
        <dbReference type="EMBL" id="CCA73905.1"/>
    </source>
</evidence>
<accession>G4TRG2</accession>
<dbReference type="PANTHER" id="PTHR12828:SF3">
    <property type="entry name" value="PROTEASOME MATURATION PROTEIN"/>
    <property type="match status" value="1"/>
</dbReference>
<dbReference type="InParanoid" id="G4TRG2"/>
<name>G4TRG2_SERID</name>
<dbReference type="Proteomes" id="UP000007148">
    <property type="component" value="Unassembled WGS sequence"/>
</dbReference>
<dbReference type="PANTHER" id="PTHR12828">
    <property type="entry name" value="PROTEASOME MATURATION PROTEIN UMP1"/>
    <property type="match status" value="1"/>
</dbReference>
<dbReference type="InterPro" id="IPR008012">
    <property type="entry name" value="Ump1"/>
</dbReference>
<dbReference type="GO" id="GO:0005634">
    <property type="term" value="C:nucleus"/>
    <property type="evidence" value="ECO:0007669"/>
    <property type="project" value="TreeGrafter"/>
</dbReference>
<dbReference type="STRING" id="1109443.G4TRG2"/>
<reference evidence="3 4" key="1">
    <citation type="journal article" date="2011" name="PLoS Pathog.">
        <title>Endophytic Life Strategies Decoded by Genome and Transcriptome Analyses of the Mutualistic Root Symbiont Piriformospora indica.</title>
        <authorList>
            <person name="Zuccaro A."/>
            <person name="Lahrmann U."/>
            <person name="Guldener U."/>
            <person name="Langen G."/>
            <person name="Pfiffi S."/>
            <person name="Biedenkopf D."/>
            <person name="Wong P."/>
            <person name="Samans B."/>
            <person name="Grimm C."/>
            <person name="Basiewicz M."/>
            <person name="Murat C."/>
            <person name="Martin F."/>
            <person name="Kogel K.H."/>
        </authorList>
    </citation>
    <scope>NUCLEOTIDE SEQUENCE [LARGE SCALE GENOMIC DNA]</scope>
    <source>
        <strain evidence="3 4">DSM 11827</strain>
    </source>
</reference>
<dbReference type="HOGENOM" id="CLU_100687_1_0_1"/>
<evidence type="ECO:0000313" key="4">
    <source>
        <dbReference type="Proteomes" id="UP000007148"/>
    </source>
</evidence>
<dbReference type="GO" id="GO:0000502">
    <property type="term" value="C:proteasome complex"/>
    <property type="evidence" value="ECO:0007669"/>
    <property type="project" value="UniProtKB-KW"/>
</dbReference>
<dbReference type="eggNOG" id="KOG3061">
    <property type="taxonomic scope" value="Eukaryota"/>
</dbReference>
<dbReference type="OrthoDB" id="15001at2759"/>
<dbReference type="OMA" id="HADMEKK"/>
<gene>
    <name evidence="3" type="ORF">PIIN_07858</name>
</gene>
<protein>
    <submittedName>
        <fullName evidence="3">Related to UMP1-proteasome maturation factor</fullName>
    </submittedName>
</protein>
<evidence type="ECO:0000256" key="1">
    <source>
        <dbReference type="ARBA" id="ARBA00023186"/>
    </source>
</evidence>
<dbReference type="GO" id="GO:0005737">
    <property type="term" value="C:cytoplasm"/>
    <property type="evidence" value="ECO:0007669"/>
    <property type="project" value="TreeGrafter"/>
</dbReference>
<dbReference type="AlphaFoldDB" id="G4TRG2"/>
<dbReference type="FunCoup" id="G4TRG2">
    <property type="interactions" value="334"/>
</dbReference>
<sequence length="140" mass="15986">MSNSLKIVPTNDSSKVTLKDTANHHGLHDTLKYGPKSLASQHNNQLPIQSRLENWEQTQDDLKLNLYRNIYGLHAPVRMMMERKIVAQNPHFPAVQQSNVHLDILMGRDTTLDVGDFFGDDLGPQFTDIHGDMERARNIR</sequence>
<keyword evidence="3" id="KW-0647">Proteasome</keyword>
<proteinExistence type="inferred from homology"/>
<comment type="caution">
    <text evidence="3">The sequence shown here is derived from an EMBL/GenBank/DDBJ whole genome shotgun (WGS) entry which is preliminary data.</text>
</comment>
<organism evidence="3 4">
    <name type="scientific">Serendipita indica (strain DSM 11827)</name>
    <name type="common">Root endophyte fungus</name>
    <name type="synonym">Piriformospora indica</name>
    <dbReference type="NCBI Taxonomy" id="1109443"/>
    <lineage>
        <taxon>Eukaryota</taxon>
        <taxon>Fungi</taxon>
        <taxon>Dikarya</taxon>
        <taxon>Basidiomycota</taxon>
        <taxon>Agaricomycotina</taxon>
        <taxon>Agaricomycetes</taxon>
        <taxon>Sebacinales</taxon>
        <taxon>Serendipitaceae</taxon>
        <taxon>Serendipita</taxon>
    </lineage>
</organism>
<dbReference type="Pfam" id="PF05348">
    <property type="entry name" value="UMP1"/>
    <property type="match status" value="1"/>
</dbReference>
<keyword evidence="1" id="KW-0143">Chaperone</keyword>
<dbReference type="EMBL" id="CAFZ01000262">
    <property type="protein sequence ID" value="CCA73905.1"/>
    <property type="molecule type" value="Genomic_DNA"/>
</dbReference>
<dbReference type="GO" id="GO:0043248">
    <property type="term" value="P:proteasome assembly"/>
    <property type="evidence" value="ECO:0007669"/>
    <property type="project" value="InterPro"/>
</dbReference>
<comment type="similarity">
    <text evidence="2">Belongs to the POMP/UMP1 family.</text>
</comment>
<keyword evidence="4" id="KW-1185">Reference proteome</keyword>